<gene>
    <name evidence="1" type="ORF">EYF80_007323</name>
</gene>
<keyword evidence="2" id="KW-1185">Reference proteome</keyword>
<protein>
    <submittedName>
        <fullName evidence="1">Uncharacterized protein</fullName>
    </submittedName>
</protein>
<dbReference type="EMBL" id="SRLO01000039">
    <property type="protein sequence ID" value="TNN82488.1"/>
    <property type="molecule type" value="Genomic_DNA"/>
</dbReference>
<name>A0A4Z2IYB7_9TELE</name>
<dbReference type="Proteomes" id="UP000314294">
    <property type="component" value="Unassembled WGS sequence"/>
</dbReference>
<proteinExistence type="predicted"/>
<dbReference type="AlphaFoldDB" id="A0A4Z2IYB7"/>
<evidence type="ECO:0000313" key="1">
    <source>
        <dbReference type="EMBL" id="TNN82488.1"/>
    </source>
</evidence>
<reference evidence="1 2" key="1">
    <citation type="submission" date="2019-03" db="EMBL/GenBank/DDBJ databases">
        <title>First draft genome of Liparis tanakae, snailfish: a comprehensive survey of snailfish specific genes.</title>
        <authorList>
            <person name="Kim W."/>
            <person name="Song I."/>
            <person name="Jeong J.-H."/>
            <person name="Kim D."/>
            <person name="Kim S."/>
            <person name="Ryu S."/>
            <person name="Song J.Y."/>
            <person name="Lee S.K."/>
        </authorList>
    </citation>
    <scope>NUCLEOTIDE SEQUENCE [LARGE SCALE GENOMIC DNA]</scope>
    <source>
        <tissue evidence="1">Muscle</tissue>
    </source>
</reference>
<sequence>MSSSPWERSSFFSSVLARELRLLWAPMYRVAYTGLVKLVGCRAKKITRLGARCPKCTHLQETSPEDDVKHLPVPQNRHLSNSHWCPMY</sequence>
<comment type="caution">
    <text evidence="1">The sequence shown here is derived from an EMBL/GenBank/DDBJ whole genome shotgun (WGS) entry which is preliminary data.</text>
</comment>
<organism evidence="1 2">
    <name type="scientific">Liparis tanakae</name>
    <name type="common">Tanaka's snailfish</name>
    <dbReference type="NCBI Taxonomy" id="230148"/>
    <lineage>
        <taxon>Eukaryota</taxon>
        <taxon>Metazoa</taxon>
        <taxon>Chordata</taxon>
        <taxon>Craniata</taxon>
        <taxon>Vertebrata</taxon>
        <taxon>Euteleostomi</taxon>
        <taxon>Actinopterygii</taxon>
        <taxon>Neopterygii</taxon>
        <taxon>Teleostei</taxon>
        <taxon>Neoteleostei</taxon>
        <taxon>Acanthomorphata</taxon>
        <taxon>Eupercaria</taxon>
        <taxon>Perciformes</taxon>
        <taxon>Cottioidei</taxon>
        <taxon>Cottales</taxon>
        <taxon>Liparidae</taxon>
        <taxon>Liparis</taxon>
    </lineage>
</organism>
<evidence type="ECO:0000313" key="2">
    <source>
        <dbReference type="Proteomes" id="UP000314294"/>
    </source>
</evidence>
<accession>A0A4Z2IYB7</accession>